<sequence length="294" mass="31986">MDLRTLEDLLALIDTRSLSDAAAVRHITQPAFSRRIVAIEAELGLAVLDRSHRPTQVLQAIRAKRAEIEELVQSLRRLRSALAATAPLIDICAMHSLGLDLVPAILDRARRSGALERVQVHLRNRDDCYALLMTDQASIMLAYESDGAEIACDEDMVEKVTIGEDMLAPFIGATAAGAFWAGEDGDGAIPFIDYPDDSFFGAVMRRRITPRLDTRLSVVAVSSFVPTVVAMAERGLGVGWVPARLVETAAGLVDLRDRLGCCPLSLVVLRKRRSGNDPSDGIWKVLMQSRGSGV</sequence>
<dbReference type="PANTHER" id="PTHR30126">
    <property type="entry name" value="HTH-TYPE TRANSCRIPTIONAL REGULATOR"/>
    <property type="match status" value="1"/>
</dbReference>
<evidence type="ECO:0000256" key="3">
    <source>
        <dbReference type="ARBA" id="ARBA00023125"/>
    </source>
</evidence>
<dbReference type="PANTHER" id="PTHR30126:SF2">
    <property type="entry name" value="HTH-TYPE TRANSCRIPTIONAL REGULATOR YJIE"/>
    <property type="match status" value="1"/>
</dbReference>
<evidence type="ECO:0000313" key="6">
    <source>
        <dbReference type="EMBL" id="KGM33909.1"/>
    </source>
</evidence>
<dbReference type="Gene3D" id="1.10.10.10">
    <property type="entry name" value="Winged helix-like DNA-binding domain superfamily/Winged helix DNA-binding domain"/>
    <property type="match status" value="1"/>
</dbReference>
<dbReference type="EMBL" id="JANX01000138">
    <property type="protein sequence ID" value="KGM33909.1"/>
    <property type="molecule type" value="Genomic_DNA"/>
</dbReference>
<gene>
    <name evidence="6" type="ORF">P409_13185</name>
</gene>
<feature type="domain" description="HTH lysR-type" evidence="5">
    <location>
        <begin position="1"/>
        <end position="58"/>
    </location>
</feature>
<keyword evidence="2" id="KW-0805">Transcription regulation</keyword>
<dbReference type="Proteomes" id="UP000029995">
    <property type="component" value="Unassembled WGS sequence"/>
</dbReference>
<evidence type="ECO:0000259" key="5">
    <source>
        <dbReference type="PROSITE" id="PS50931"/>
    </source>
</evidence>
<dbReference type="AlphaFoldDB" id="A0A0A0D725"/>
<dbReference type="PROSITE" id="PS50931">
    <property type="entry name" value="HTH_LYSR"/>
    <property type="match status" value="1"/>
</dbReference>
<dbReference type="RefSeq" id="WP_034836930.1">
    <property type="nucleotide sequence ID" value="NZ_JANX01000138.1"/>
</dbReference>
<keyword evidence="4" id="KW-0804">Transcription</keyword>
<organism evidence="6 7">
    <name type="scientific">Inquilinus limosus MP06</name>
    <dbReference type="NCBI Taxonomy" id="1398085"/>
    <lineage>
        <taxon>Bacteria</taxon>
        <taxon>Pseudomonadati</taxon>
        <taxon>Pseudomonadota</taxon>
        <taxon>Alphaproteobacteria</taxon>
        <taxon>Rhodospirillales</taxon>
        <taxon>Rhodospirillaceae</taxon>
        <taxon>Inquilinus</taxon>
    </lineage>
</organism>
<comment type="similarity">
    <text evidence="1">Belongs to the LysR transcriptional regulatory family.</text>
</comment>
<dbReference type="Pfam" id="PF00126">
    <property type="entry name" value="HTH_1"/>
    <property type="match status" value="1"/>
</dbReference>
<dbReference type="SUPFAM" id="SSF46785">
    <property type="entry name" value="Winged helix' DNA-binding domain"/>
    <property type="match status" value="1"/>
</dbReference>
<evidence type="ECO:0000256" key="1">
    <source>
        <dbReference type="ARBA" id="ARBA00009437"/>
    </source>
</evidence>
<dbReference type="InterPro" id="IPR000847">
    <property type="entry name" value="LysR_HTH_N"/>
</dbReference>
<evidence type="ECO:0000313" key="7">
    <source>
        <dbReference type="Proteomes" id="UP000029995"/>
    </source>
</evidence>
<dbReference type="SUPFAM" id="SSF53850">
    <property type="entry name" value="Periplasmic binding protein-like II"/>
    <property type="match status" value="1"/>
</dbReference>
<protein>
    <recommendedName>
        <fullName evidence="5">HTH lysR-type domain-containing protein</fullName>
    </recommendedName>
</protein>
<dbReference type="GO" id="GO:0003700">
    <property type="term" value="F:DNA-binding transcription factor activity"/>
    <property type="evidence" value="ECO:0007669"/>
    <property type="project" value="InterPro"/>
</dbReference>
<keyword evidence="3" id="KW-0238">DNA-binding</keyword>
<name>A0A0A0D725_9PROT</name>
<evidence type="ECO:0000256" key="4">
    <source>
        <dbReference type="ARBA" id="ARBA00023163"/>
    </source>
</evidence>
<dbReference type="OrthoDB" id="528082at2"/>
<dbReference type="GO" id="GO:0000976">
    <property type="term" value="F:transcription cis-regulatory region binding"/>
    <property type="evidence" value="ECO:0007669"/>
    <property type="project" value="TreeGrafter"/>
</dbReference>
<dbReference type="Pfam" id="PF03466">
    <property type="entry name" value="LysR_substrate"/>
    <property type="match status" value="1"/>
</dbReference>
<comment type="caution">
    <text evidence="6">The sequence shown here is derived from an EMBL/GenBank/DDBJ whole genome shotgun (WGS) entry which is preliminary data.</text>
</comment>
<evidence type="ECO:0000256" key="2">
    <source>
        <dbReference type="ARBA" id="ARBA00023015"/>
    </source>
</evidence>
<accession>A0A0A0D725</accession>
<dbReference type="InterPro" id="IPR005119">
    <property type="entry name" value="LysR_subst-bd"/>
</dbReference>
<dbReference type="InterPro" id="IPR036390">
    <property type="entry name" value="WH_DNA-bd_sf"/>
</dbReference>
<reference evidence="6 7" key="1">
    <citation type="submission" date="2014-01" db="EMBL/GenBank/DDBJ databases">
        <title>Genome sequence determination for a cystic fibrosis isolate, Inquilinus limosus.</title>
        <authorList>
            <person name="Pino M."/>
            <person name="Di Conza J."/>
            <person name="Gutkind G."/>
        </authorList>
    </citation>
    <scope>NUCLEOTIDE SEQUENCE [LARGE SCALE GENOMIC DNA]</scope>
    <source>
        <strain evidence="6 7">MP06</strain>
    </source>
</reference>
<proteinExistence type="inferred from homology"/>
<dbReference type="InterPro" id="IPR036388">
    <property type="entry name" value="WH-like_DNA-bd_sf"/>
</dbReference>